<feature type="modified residue" description="4-aspartylphosphate" evidence="2">
    <location>
        <position position="58"/>
    </location>
</feature>
<organism evidence="4 5">
    <name type="scientific">Paraburkholderia polaris</name>
    <dbReference type="NCBI Taxonomy" id="2728848"/>
    <lineage>
        <taxon>Bacteria</taxon>
        <taxon>Pseudomonadati</taxon>
        <taxon>Pseudomonadota</taxon>
        <taxon>Betaproteobacteria</taxon>
        <taxon>Burkholderiales</taxon>
        <taxon>Burkholderiaceae</taxon>
        <taxon>Paraburkholderia</taxon>
    </lineage>
</organism>
<dbReference type="InterPro" id="IPR011006">
    <property type="entry name" value="CheY-like_superfamily"/>
</dbReference>
<dbReference type="AlphaFoldDB" id="A0A848IKU3"/>
<gene>
    <name evidence="4" type="ORF">HHL24_28700</name>
</gene>
<dbReference type="RefSeq" id="WP_169488721.1">
    <property type="nucleotide sequence ID" value="NZ_JABBGJ010000034.1"/>
</dbReference>
<evidence type="ECO:0000259" key="3">
    <source>
        <dbReference type="PROSITE" id="PS50110"/>
    </source>
</evidence>
<dbReference type="EMBL" id="JABBGJ010000034">
    <property type="protein sequence ID" value="NMM01900.1"/>
    <property type="molecule type" value="Genomic_DNA"/>
</dbReference>
<reference evidence="4 5" key="1">
    <citation type="submission" date="2020-04" db="EMBL/GenBank/DDBJ databases">
        <title>Paraburkholderia sp. RP-4-7 isolated from soil.</title>
        <authorList>
            <person name="Dahal R.H."/>
        </authorList>
    </citation>
    <scope>NUCLEOTIDE SEQUENCE [LARGE SCALE GENOMIC DNA]</scope>
    <source>
        <strain evidence="4 5">RP-4-7</strain>
    </source>
</reference>
<dbReference type="InterPro" id="IPR050595">
    <property type="entry name" value="Bact_response_regulator"/>
</dbReference>
<dbReference type="PANTHER" id="PTHR44591:SF3">
    <property type="entry name" value="RESPONSE REGULATORY DOMAIN-CONTAINING PROTEIN"/>
    <property type="match status" value="1"/>
</dbReference>
<dbReference type="GO" id="GO:0000160">
    <property type="term" value="P:phosphorelay signal transduction system"/>
    <property type="evidence" value="ECO:0007669"/>
    <property type="project" value="InterPro"/>
</dbReference>
<accession>A0A848IKU3</accession>
<sequence length="129" mass="13694">MVISSICRKLLTADDDFNTTAMVALFFAAHNFEVQATSDGGVALRLFATWQPDAATLDSNMPGASGYEVARHMRRTGRSGGRTSLVAITGGVPPHEVAAKCHSAGFDLRVRKPADATALVEFVVLGIMN</sequence>
<dbReference type="PROSITE" id="PS50110">
    <property type="entry name" value="RESPONSE_REGULATORY"/>
    <property type="match status" value="1"/>
</dbReference>
<dbReference type="Proteomes" id="UP000544134">
    <property type="component" value="Unassembled WGS sequence"/>
</dbReference>
<dbReference type="InterPro" id="IPR001789">
    <property type="entry name" value="Sig_transdc_resp-reg_receiver"/>
</dbReference>
<proteinExistence type="predicted"/>
<comment type="caution">
    <text evidence="4">The sequence shown here is derived from an EMBL/GenBank/DDBJ whole genome shotgun (WGS) entry which is preliminary data.</text>
</comment>
<feature type="domain" description="Response regulatory" evidence="3">
    <location>
        <begin position="9"/>
        <end position="127"/>
    </location>
</feature>
<evidence type="ECO:0000313" key="5">
    <source>
        <dbReference type="Proteomes" id="UP000544134"/>
    </source>
</evidence>
<evidence type="ECO:0000256" key="1">
    <source>
        <dbReference type="ARBA" id="ARBA00022553"/>
    </source>
</evidence>
<dbReference type="SMART" id="SM00448">
    <property type="entry name" value="REC"/>
    <property type="match status" value="1"/>
</dbReference>
<dbReference type="SUPFAM" id="SSF52172">
    <property type="entry name" value="CheY-like"/>
    <property type="match status" value="1"/>
</dbReference>
<dbReference type="PANTHER" id="PTHR44591">
    <property type="entry name" value="STRESS RESPONSE REGULATOR PROTEIN 1"/>
    <property type="match status" value="1"/>
</dbReference>
<keyword evidence="1 2" id="KW-0597">Phosphoprotein</keyword>
<keyword evidence="5" id="KW-1185">Reference proteome</keyword>
<name>A0A848IKU3_9BURK</name>
<evidence type="ECO:0000313" key="4">
    <source>
        <dbReference type="EMBL" id="NMM01900.1"/>
    </source>
</evidence>
<dbReference type="Pfam" id="PF00072">
    <property type="entry name" value="Response_reg"/>
    <property type="match status" value="1"/>
</dbReference>
<protein>
    <submittedName>
        <fullName evidence="4">Response regulator</fullName>
    </submittedName>
</protein>
<evidence type="ECO:0000256" key="2">
    <source>
        <dbReference type="PROSITE-ProRule" id="PRU00169"/>
    </source>
</evidence>
<dbReference type="Gene3D" id="3.40.50.2300">
    <property type="match status" value="1"/>
</dbReference>